<reference evidence="2 3" key="1">
    <citation type="submission" date="2024-01" db="EMBL/GenBank/DDBJ databases">
        <title>The complete chloroplast genome sequence of Lithospermum erythrorhizon: insights into the phylogenetic relationship among Boraginaceae species and the maternal lineages of purple gromwells.</title>
        <authorList>
            <person name="Okada T."/>
            <person name="Watanabe K."/>
        </authorList>
    </citation>
    <scope>NUCLEOTIDE SEQUENCE [LARGE SCALE GENOMIC DNA]</scope>
</reference>
<sequence>MDTEQANTNRTRLSRSLVGLIRDSEFFTAVRVQENTTIYLFDPEKVSDNSNESHNSNDDSDDFNNGAPIIAQNDNPITPSLILKRSSELDSINGLGLFNFTNSSISAGTPSADSKLKKVLGVSLVFFMEYWFLNDWTDEIYMAESNRVTIGSKRRKLPQEIEEQDLVLSQQKDENS</sequence>
<name>A0AAV3PKD3_LITER</name>
<organism evidence="2 3">
    <name type="scientific">Lithospermum erythrorhizon</name>
    <name type="common">Purple gromwell</name>
    <name type="synonym">Lithospermum officinale var. erythrorhizon</name>
    <dbReference type="NCBI Taxonomy" id="34254"/>
    <lineage>
        <taxon>Eukaryota</taxon>
        <taxon>Viridiplantae</taxon>
        <taxon>Streptophyta</taxon>
        <taxon>Embryophyta</taxon>
        <taxon>Tracheophyta</taxon>
        <taxon>Spermatophyta</taxon>
        <taxon>Magnoliopsida</taxon>
        <taxon>eudicotyledons</taxon>
        <taxon>Gunneridae</taxon>
        <taxon>Pentapetalae</taxon>
        <taxon>asterids</taxon>
        <taxon>lamiids</taxon>
        <taxon>Boraginales</taxon>
        <taxon>Boraginaceae</taxon>
        <taxon>Boraginoideae</taxon>
        <taxon>Lithospermeae</taxon>
        <taxon>Lithospermum</taxon>
    </lineage>
</organism>
<evidence type="ECO:0000256" key="1">
    <source>
        <dbReference type="SAM" id="MobiDB-lite"/>
    </source>
</evidence>
<protein>
    <submittedName>
        <fullName evidence="2">Uncharacterized protein</fullName>
    </submittedName>
</protein>
<comment type="caution">
    <text evidence="2">The sequence shown here is derived from an EMBL/GenBank/DDBJ whole genome shotgun (WGS) entry which is preliminary data.</text>
</comment>
<dbReference type="AlphaFoldDB" id="A0AAV3PKD3"/>
<proteinExistence type="predicted"/>
<evidence type="ECO:0000313" key="3">
    <source>
        <dbReference type="Proteomes" id="UP001454036"/>
    </source>
</evidence>
<evidence type="ECO:0000313" key="2">
    <source>
        <dbReference type="EMBL" id="GAA0151681.1"/>
    </source>
</evidence>
<dbReference type="EMBL" id="BAABME010001835">
    <property type="protein sequence ID" value="GAA0151681.1"/>
    <property type="molecule type" value="Genomic_DNA"/>
</dbReference>
<dbReference type="Proteomes" id="UP001454036">
    <property type="component" value="Unassembled WGS sequence"/>
</dbReference>
<keyword evidence="3" id="KW-1185">Reference proteome</keyword>
<accession>A0AAV3PKD3</accession>
<gene>
    <name evidence="2" type="ORF">LIER_10350</name>
</gene>
<feature type="region of interest" description="Disordered" evidence="1">
    <location>
        <begin position="43"/>
        <end position="66"/>
    </location>
</feature>